<evidence type="ECO:0000256" key="17">
    <source>
        <dbReference type="ARBA" id="ARBA00023264"/>
    </source>
</evidence>
<feature type="transmembrane region" description="Helical" evidence="19">
    <location>
        <begin position="26"/>
        <end position="45"/>
    </location>
</feature>
<protein>
    <recommendedName>
        <fullName evidence="7 18">Phosphatidate cytidylyltransferase</fullName>
        <ecNumber evidence="6 18">2.7.7.41</ecNumber>
    </recommendedName>
</protein>
<dbReference type="UniPathway" id="UPA00557">
    <property type="reaction ID" value="UER00614"/>
</dbReference>
<evidence type="ECO:0000256" key="8">
    <source>
        <dbReference type="ARBA" id="ARBA00022475"/>
    </source>
</evidence>
<evidence type="ECO:0000313" key="20">
    <source>
        <dbReference type="EMBL" id="HFX12945.1"/>
    </source>
</evidence>
<feature type="transmembrane region" description="Helical" evidence="19">
    <location>
        <begin position="171"/>
        <end position="190"/>
    </location>
</feature>
<comment type="pathway">
    <text evidence="3 18">Phospholipid metabolism; CDP-diacylglycerol biosynthesis; CDP-diacylglycerol from sn-glycerol 3-phosphate: step 3/3.</text>
</comment>
<evidence type="ECO:0000256" key="2">
    <source>
        <dbReference type="ARBA" id="ARBA00004651"/>
    </source>
</evidence>
<dbReference type="PROSITE" id="PS51257">
    <property type="entry name" value="PROKAR_LIPOPROTEIN"/>
    <property type="match status" value="1"/>
</dbReference>
<keyword evidence="15 19" id="KW-0472">Membrane</keyword>
<keyword evidence="14" id="KW-0443">Lipid metabolism</keyword>
<gene>
    <name evidence="20" type="ORF">ENW00_02145</name>
</gene>
<evidence type="ECO:0000256" key="1">
    <source>
        <dbReference type="ARBA" id="ARBA00001698"/>
    </source>
</evidence>
<evidence type="ECO:0000256" key="13">
    <source>
        <dbReference type="ARBA" id="ARBA00022989"/>
    </source>
</evidence>
<keyword evidence="12 18" id="KW-0548">Nucleotidyltransferase</keyword>
<evidence type="ECO:0000256" key="19">
    <source>
        <dbReference type="SAM" id="Phobius"/>
    </source>
</evidence>
<evidence type="ECO:0000256" key="10">
    <source>
        <dbReference type="ARBA" id="ARBA00022679"/>
    </source>
</evidence>
<dbReference type="PROSITE" id="PS01315">
    <property type="entry name" value="CDS"/>
    <property type="match status" value="1"/>
</dbReference>
<evidence type="ECO:0000256" key="12">
    <source>
        <dbReference type="ARBA" id="ARBA00022695"/>
    </source>
</evidence>
<evidence type="ECO:0000256" key="7">
    <source>
        <dbReference type="ARBA" id="ARBA00019373"/>
    </source>
</evidence>
<dbReference type="EC" id="2.7.7.41" evidence="6 18"/>
<keyword evidence="10 18" id="KW-0808">Transferase</keyword>
<keyword evidence="16" id="KW-0594">Phospholipid biosynthesis</keyword>
<evidence type="ECO:0000256" key="15">
    <source>
        <dbReference type="ARBA" id="ARBA00023136"/>
    </source>
</evidence>
<sequence length="260" mass="29534">MLKRIFTALWGIPLILWIVHVGDQPFFIFVVLVACLGLYEFYSLLEKNNYKTLKTEGIVAGFLYLTFLYLESRWALRIFLPLLIVSILVYELLKKEHSIIEISLTFLGFFYIPFLSGYFLLLRNLPQGEVLTYYTLFVTWVSDSASYFIGKFFGKHKLAPSISPNKTIEGTVAGIIGSIIVSLAFGAVYYEKYLLPIILGISLGIMGQLGDLVESMLKREIGVKDSSSLLPGHGGILDRFDSLFFIVPTTYYMLFILRLL</sequence>
<evidence type="ECO:0000256" key="3">
    <source>
        <dbReference type="ARBA" id="ARBA00005119"/>
    </source>
</evidence>
<evidence type="ECO:0000256" key="6">
    <source>
        <dbReference type="ARBA" id="ARBA00012487"/>
    </source>
</evidence>
<dbReference type="GO" id="GO:0004605">
    <property type="term" value="F:phosphatidate cytidylyltransferase activity"/>
    <property type="evidence" value="ECO:0007669"/>
    <property type="project" value="UniProtKB-EC"/>
</dbReference>
<organism evidence="20">
    <name type="scientific">Dictyoglomus thermophilum</name>
    <dbReference type="NCBI Taxonomy" id="14"/>
    <lineage>
        <taxon>Bacteria</taxon>
        <taxon>Pseudomonadati</taxon>
        <taxon>Dictyoglomota</taxon>
        <taxon>Dictyoglomia</taxon>
        <taxon>Dictyoglomales</taxon>
        <taxon>Dictyoglomaceae</taxon>
        <taxon>Dictyoglomus</taxon>
    </lineage>
</organism>
<reference evidence="20" key="1">
    <citation type="journal article" date="2020" name="mSystems">
        <title>Genome- and Community-Level Interaction Insights into Carbon Utilization and Element Cycling Functions of Hydrothermarchaeota in Hydrothermal Sediment.</title>
        <authorList>
            <person name="Zhou Z."/>
            <person name="Liu Y."/>
            <person name="Xu W."/>
            <person name="Pan J."/>
            <person name="Luo Z.H."/>
            <person name="Li M."/>
        </authorList>
    </citation>
    <scope>NUCLEOTIDE SEQUENCE [LARGE SCALE GENOMIC DNA]</scope>
    <source>
        <strain evidence="20">SpSt-81</strain>
    </source>
</reference>
<dbReference type="InterPro" id="IPR000374">
    <property type="entry name" value="PC_trans"/>
</dbReference>
<feature type="transmembrane region" description="Helical" evidence="19">
    <location>
        <begin position="5"/>
        <end position="20"/>
    </location>
</feature>
<feature type="transmembrane region" description="Helical" evidence="19">
    <location>
        <begin position="133"/>
        <end position="150"/>
    </location>
</feature>
<keyword evidence="13 19" id="KW-1133">Transmembrane helix</keyword>
<keyword evidence="8" id="KW-1003">Cell membrane</keyword>
<evidence type="ECO:0000256" key="4">
    <source>
        <dbReference type="ARBA" id="ARBA00005189"/>
    </source>
</evidence>
<comment type="similarity">
    <text evidence="5 18">Belongs to the CDS family.</text>
</comment>
<dbReference type="PANTHER" id="PTHR46382">
    <property type="entry name" value="PHOSPHATIDATE CYTIDYLYLTRANSFERASE"/>
    <property type="match status" value="1"/>
</dbReference>
<feature type="transmembrane region" description="Helical" evidence="19">
    <location>
        <begin position="76"/>
        <end position="93"/>
    </location>
</feature>
<dbReference type="Pfam" id="PF01148">
    <property type="entry name" value="CTP_transf_1"/>
    <property type="match status" value="1"/>
</dbReference>
<dbReference type="EMBL" id="DTIN01000009">
    <property type="protein sequence ID" value="HFX12945.1"/>
    <property type="molecule type" value="Genomic_DNA"/>
</dbReference>
<feature type="transmembrane region" description="Helical" evidence="19">
    <location>
        <begin position="100"/>
        <end position="121"/>
    </location>
</feature>
<dbReference type="GO" id="GO:0016024">
    <property type="term" value="P:CDP-diacylglycerol biosynthetic process"/>
    <property type="evidence" value="ECO:0007669"/>
    <property type="project" value="UniProtKB-UniPathway"/>
</dbReference>
<feature type="transmembrane region" description="Helical" evidence="19">
    <location>
        <begin position="52"/>
        <end position="70"/>
    </location>
</feature>
<evidence type="ECO:0000256" key="16">
    <source>
        <dbReference type="ARBA" id="ARBA00023209"/>
    </source>
</evidence>
<keyword evidence="17" id="KW-1208">Phospholipid metabolism</keyword>
<comment type="pathway">
    <text evidence="4">Lipid metabolism.</text>
</comment>
<evidence type="ECO:0000256" key="11">
    <source>
        <dbReference type="ARBA" id="ARBA00022692"/>
    </source>
</evidence>
<comment type="catalytic activity">
    <reaction evidence="1 18">
        <text>a 1,2-diacyl-sn-glycero-3-phosphate + CTP + H(+) = a CDP-1,2-diacyl-sn-glycerol + diphosphate</text>
        <dbReference type="Rhea" id="RHEA:16229"/>
        <dbReference type="ChEBI" id="CHEBI:15378"/>
        <dbReference type="ChEBI" id="CHEBI:33019"/>
        <dbReference type="ChEBI" id="CHEBI:37563"/>
        <dbReference type="ChEBI" id="CHEBI:58332"/>
        <dbReference type="ChEBI" id="CHEBI:58608"/>
        <dbReference type="EC" id="2.7.7.41"/>
    </reaction>
</comment>
<accession>A0A7C3RVK7</accession>
<comment type="caution">
    <text evidence="20">The sequence shown here is derived from an EMBL/GenBank/DDBJ whole genome shotgun (WGS) entry which is preliminary data.</text>
</comment>
<comment type="subcellular location">
    <subcellularLocation>
        <location evidence="2">Cell membrane</location>
        <topology evidence="2">Multi-pass membrane protein</topology>
    </subcellularLocation>
</comment>
<proteinExistence type="inferred from homology"/>
<evidence type="ECO:0000256" key="14">
    <source>
        <dbReference type="ARBA" id="ARBA00023098"/>
    </source>
</evidence>
<dbReference type="AlphaFoldDB" id="A0A7C3RVK7"/>
<feature type="transmembrane region" description="Helical" evidence="19">
    <location>
        <begin position="237"/>
        <end position="257"/>
    </location>
</feature>
<evidence type="ECO:0000256" key="18">
    <source>
        <dbReference type="RuleBase" id="RU003938"/>
    </source>
</evidence>
<keyword evidence="11 18" id="KW-0812">Transmembrane</keyword>
<dbReference type="GO" id="GO:0005886">
    <property type="term" value="C:plasma membrane"/>
    <property type="evidence" value="ECO:0007669"/>
    <property type="project" value="UniProtKB-SubCell"/>
</dbReference>
<evidence type="ECO:0000256" key="9">
    <source>
        <dbReference type="ARBA" id="ARBA00022516"/>
    </source>
</evidence>
<dbReference type="PANTHER" id="PTHR46382:SF1">
    <property type="entry name" value="PHOSPHATIDATE CYTIDYLYLTRANSFERASE"/>
    <property type="match status" value="1"/>
</dbReference>
<name>A0A7C3RVK7_DICTH</name>
<keyword evidence="9" id="KW-0444">Lipid biosynthesis</keyword>
<evidence type="ECO:0000256" key="5">
    <source>
        <dbReference type="ARBA" id="ARBA00010185"/>
    </source>
</evidence>